<evidence type="ECO:0000256" key="7">
    <source>
        <dbReference type="ARBA" id="ARBA00023288"/>
    </source>
</evidence>
<gene>
    <name evidence="13" type="ORF">PACTADRAFT_38220</name>
</gene>
<evidence type="ECO:0000256" key="3">
    <source>
        <dbReference type="ARBA" id="ARBA00022692"/>
    </source>
</evidence>
<dbReference type="PROSITE" id="PS50216">
    <property type="entry name" value="DHHC"/>
    <property type="match status" value="1"/>
</dbReference>
<evidence type="ECO:0000256" key="5">
    <source>
        <dbReference type="ARBA" id="ARBA00023136"/>
    </source>
</evidence>
<protein>
    <recommendedName>
        <fullName evidence="10">Palmitoyltransferase</fullName>
        <ecNumber evidence="10">2.3.1.225</ecNumber>
    </recommendedName>
</protein>
<dbReference type="InterPro" id="IPR001594">
    <property type="entry name" value="Palmitoyltrfase_DHHC"/>
</dbReference>
<keyword evidence="11" id="KW-0175">Coiled coil</keyword>
<sequence length="368" mass="42671">MAVLYKVEKCCCTLASTFPKAFCSSLYVWSGYVLAIDIPLKCLQGYSAFLVFIIALYFAVIGLYSYYMVVLVGGGSPLDFQELRLVDGTPEENEAVVPPSFLLNKSLTVRNDGSFRYCNKCRVWKPDRCHHCSSCQKCVLKMDHHCPWFATCIGFKNVKYFIQFLIYSVLYSSFGLIVTGELAYKFFTNEEYLENYFSLNYLFLFILSLTIFISVGVFAGFTVYQVLKNQTTIESYDFQRYRTNFTKKTRSNVPYPEVPNSDEMGNIFDLGWKKNLQTVMGTTWREWLLPIQVRDNGNNLDITYAQGLNFEVNEDIYHKLQQNSKIQNQLYEELMTYRRQRKQQQQEYMNAYNESENTETGVAGGLLV</sequence>
<keyword evidence="6" id="KW-0564">Palmitate</keyword>
<evidence type="ECO:0000256" key="1">
    <source>
        <dbReference type="ARBA" id="ARBA00004141"/>
    </source>
</evidence>
<evidence type="ECO:0000313" key="14">
    <source>
        <dbReference type="Proteomes" id="UP000094236"/>
    </source>
</evidence>
<feature type="transmembrane region" description="Helical" evidence="10">
    <location>
        <begin position="47"/>
        <end position="67"/>
    </location>
</feature>
<keyword evidence="3 10" id="KW-0812">Transmembrane</keyword>
<comment type="similarity">
    <text evidence="10">Belongs to the DHHC palmitoyltransferase family.</text>
</comment>
<dbReference type="STRING" id="669874.A0A1E4U3A2"/>
<keyword evidence="2 10" id="KW-0808">Transferase</keyword>
<feature type="transmembrane region" description="Helical" evidence="10">
    <location>
        <begin position="164"/>
        <end position="187"/>
    </location>
</feature>
<evidence type="ECO:0000313" key="13">
    <source>
        <dbReference type="EMBL" id="ODV98378.1"/>
    </source>
</evidence>
<dbReference type="GO" id="GO:0019706">
    <property type="term" value="F:protein-cysteine S-palmitoyltransferase activity"/>
    <property type="evidence" value="ECO:0007669"/>
    <property type="project" value="UniProtKB-EC"/>
</dbReference>
<keyword evidence="5 10" id="KW-0472">Membrane</keyword>
<evidence type="ECO:0000256" key="6">
    <source>
        <dbReference type="ARBA" id="ARBA00023139"/>
    </source>
</evidence>
<dbReference type="OrthoDB" id="302728at2759"/>
<name>A0A1E4U3A2_PACTA</name>
<evidence type="ECO:0000259" key="12">
    <source>
        <dbReference type="Pfam" id="PF01529"/>
    </source>
</evidence>
<dbReference type="Proteomes" id="UP000094236">
    <property type="component" value="Unassembled WGS sequence"/>
</dbReference>
<feature type="coiled-coil region" evidence="11">
    <location>
        <begin position="327"/>
        <end position="354"/>
    </location>
</feature>
<comment type="subcellular location">
    <subcellularLocation>
        <location evidence="1">Membrane</location>
        <topology evidence="1">Multi-pass membrane protein</topology>
    </subcellularLocation>
</comment>
<evidence type="ECO:0000256" key="2">
    <source>
        <dbReference type="ARBA" id="ARBA00022679"/>
    </source>
</evidence>
<evidence type="ECO:0000256" key="8">
    <source>
        <dbReference type="ARBA" id="ARBA00023315"/>
    </source>
</evidence>
<keyword evidence="14" id="KW-1185">Reference proteome</keyword>
<accession>A0A1E4U3A2</accession>
<dbReference type="EC" id="2.3.1.225" evidence="10"/>
<dbReference type="EMBL" id="KV454011">
    <property type="protein sequence ID" value="ODV98378.1"/>
    <property type="molecule type" value="Genomic_DNA"/>
</dbReference>
<evidence type="ECO:0000256" key="10">
    <source>
        <dbReference type="RuleBase" id="RU079119"/>
    </source>
</evidence>
<dbReference type="GO" id="GO:0042144">
    <property type="term" value="P:vacuole fusion, non-autophagic"/>
    <property type="evidence" value="ECO:0007669"/>
    <property type="project" value="EnsemblFungi"/>
</dbReference>
<evidence type="ECO:0000256" key="4">
    <source>
        <dbReference type="ARBA" id="ARBA00022989"/>
    </source>
</evidence>
<evidence type="ECO:0000256" key="9">
    <source>
        <dbReference type="ARBA" id="ARBA00048048"/>
    </source>
</evidence>
<comment type="catalytic activity">
    <reaction evidence="9 10">
        <text>L-cysteinyl-[protein] + hexadecanoyl-CoA = S-hexadecanoyl-L-cysteinyl-[protein] + CoA</text>
        <dbReference type="Rhea" id="RHEA:36683"/>
        <dbReference type="Rhea" id="RHEA-COMP:10131"/>
        <dbReference type="Rhea" id="RHEA-COMP:11032"/>
        <dbReference type="ChEBI" id="CHEBI:29950"/>
        <dbReference type="ChEBI" id="CHEBI:57287"/>
        <dbReference type="ChEBI" id="CHEBI:57379"/>
        <dbReference type="ChEBI" id="CHEBI:74151"/>
        <dbReference type="EC" id="2.3.1.225"/>
    </reaction>
</comment>
<evidence type="ECO:0000256" key="11">
    <source>
        <dbReference type="SAM" id="Coils"/>
    </source>
</evidence>
<keyword evidence="4 10" id="KW-1133">Transmembrane helix</keyword>
<feature type="domain" description="Palmitoyltransferase DHHC" evidence="12">
    <location>
        <begin position="115"/>
        <end position="236"/>
    </location>
</feature>
<dbReference type="PANTHER" id="PTHR12246">
    <property type="entry name" value="PALMITOYLTRANSFERASE ZDHHC16"/>
    <property type="match status" value="1"/>
</dbReference>
<comment type="domain">
    <text evidence="10">The DHHC domain is required for palmitoyltransferase activity.</text>
</comment>
<organism evidence="13 14">
    <name type="scientific">Pachysolen tannophilus NRRL Y-2460</name>
    <dbReference type="NCBI Taxonomy" id="669874"/>
    <lineage>
        <taxon>Eukaryota</taxon>
        <taxon>Fungi</taxon>
        <taxon>Dikarya</taxon>
        <taxon>Ascomycota</taxon>
        <taxon>Saccharomycotina</taxon>
        <taxon>Pichiomycetes</taxon>
        <taxon>Pachysolenaceae</taxon>
        <taxon>Pachysolen</taxon>
    </lineage>
</organism>
<keyword evidence="8 10" id="KW-0012">Acyltransferase</keyword>
<dbReference type="AlphaFoldDB" id="A0A1E4U3A2"/>
<keyword evidence="7" id="KW-0449">Lipoprotein</keyword>
<dbReference type="Pfam" id="PF01529">
    <property type="entry name" value="DHHC"/>
    <property type="match status" value="1"/>
</dbReference>
<proteinExistence type="inferred from homology"/>
<dbReference type="GO" id="GO:0000329">
    <property type="term" value="C:fungal-type vacuole membrane"/>
    <property type="evidence" value="ECO:0007669"/>
    <property type="project" value="EnsemblFungi"/>
</dbReference>
<feature type="transmembrane region" description="Helical" evidence="10">
    <location>
        <begin position="199"/>
        <end position="224"/>
    </location>
</feature>
<dbReference type="InterPro" id="IPR039859">
    <property type="entry name" value="PFA4/ZDH16/20/ERF2-like"/>
</dbReference>
<reference evidence="14" key="1">
    <citation type="submission" date="2016-05" db="EMBL/GenBank/DDBJ databases">
        <title>Comparative genomics of biotechnologically important yeasts.</title>
        <authorList>
            <consortium name="DOE Joint Genome Institute"/>
            <person name="Riley R."/>
            <person name="Haridas S."/>
            <person name="Wolfe K.H."/>
            <person name="Lopes M.R."/>
            <person name="Hittinger C.T."/>
            <person name="Goker M."/>
            <person name="Salamov A."/>
            <person name="Wisecaver J."/>
            <person name="Long T.M."/>
            <person name="Aerts A.L."/>
            <person name="Barry K."/>
            <person name="Choi C."/>
            <person name="Clum A."/>
            <person name="Coughlan A.Y."/>
            <person name="Deshpande S."/>
            <person name="Douglass A.P."/>
            <person name="Hanson S.J."/>
            <person name="Klenk H.-P."/>
            <person name="Labutti K."/>
            <person name="Lapidus A."/>
            <person name="Lindquist E."/>
            <person name="Lipzen A."/>
            <person name="Meier-Kolthoff J.P."/>
            <person name="Ohm R.A."/>
            <person name="Otillar R.P."/>
            <person name="Pangilinan J."/>
            <person name="Peng Y."/>
            <person name="Rokas A."/>
            <person name="Rosa C.A."/>
            <person name="Scheuner C."/>
            <person name="Sibirny A.A."/>
            <person name="Slot J.C."/>
            <person name="Stielow J.B."/>
            <person name="Sun H."/>
            <person name="Kurtzman C.P."/>
            <person name="Blackwell M."/>
            <person name="Grigoriev I.V."/>
            <person name="Jeffries T.W."/>
        </authorList>
    </citation>
    <scope>NUCLEOTIDE SEQUENCE [LARGE SCALE GENOMIC DNA]</scope>
    <source>
        <strain evidence="14">NRRL Y-2460</strain>
    </source>
</reference>